<reference evidence="4" key="1">
    <citation type="journal article" date="2019" name="G3 (Bethesda)">
        <title>Genome Assemblies of Two Rare Opportunistic Yeast Pathogens: Diutina rugosa (syn. Candida rugosa) and Trichomonascus ciferrii (syn. Candida ciferrii).</title>
        <authorList>
            <person name="Mixao V."/>
            <person name="Saus E."/>
            <person name="Hansen A.P."/>
            <person name="Lass-Florl C."/>
            <person name="Gabaldon T."/>
        </authorList>
    </citation>
    <scope>NUCLEOTIDE SEQUENCE</scope>
    <source>
        <strain evidence="4">CBS 4856</strain>
    </source>
</reference>
<organism evidence="4 5">
    <name type="scientific">Trichomonascus ciferrii</name>
    <dbReference type="NCBI Taxonomy" id="44093"/>
    <lineage>
        <taxon>Eukaryota</taxon>
        <taxon>Fungi</taxon>
        <taxon>Dikarya</taxon>
        <taxon>Ascomycota</taxon>
        <taxon>Saccharomycotina</taxon>
        <taxon>Dipodascomycetes</taxon>
        <taxon>Dipodascales</taxon>
        <taxon>Trichomonascaceae</taxon>
        <taxon>Trichomonascus</taxon>
        <taxon>Trichomonascus ciferrii complex</taxon>
    </lineage>
</organism>
<dbReference type="VEuPathDB" id="FungiDB:TRICI_006286"/>
<dbReference type="PANTHER" id="PTHR22775">
    <property type="entry name" value="SORTING NEXIN"/>
    <property type="match status" value="1"/>
</dbReference>
<dbReference type="InterPro" id="IPR003114">
    <property type="entry name" value="Phox_assoc"/>
</dbReference>
<comment type="caution">
    <text evidence="4">The sequence shown here is derived from an EMBL/GenBank/DDBJ whole genome shotgun (WGS) entry which is preliminary data.</text>
</comment>
<dbReference type="GO" id="GO:0035091">
    <property type="term" value="F:phosphatidylinositol binding"/>
    <property type="evidence" value="ECO:0007669"/>
    <property type="project" value="TreeGrafter"/>
</dbReference>
<dbReference type="Pfam" id="PF08628">
    <property type="entry name" value="Nexin_C"/>
    <property type="match status" value="1"/>
</dbReference>
<gene>
    <name evidence="4" type="ORF">TRICI_006286</name>
</gene>
<evidence type="ECO:0000256" key="2">
    <source>
        <dbReference type="SAM" id="MobiDB-lite"/>
    </source>
</evidence>
<dbReference type="OrthoDB" id="5582218at2759"/>
<dbReference type="EMBL" id="SWFS01000514">
    <property type="protein sequence ID" value="KAA8899916.1"/>
    <property type="molecule type" value="Genomic_DNA"/>
</dbReference>
<feature type="region of interest" description="Disordered" evidence="2">
    <location>
        <begin position="1"/>
        <end position="22"/>
    </location>
</feature>
<accession>A0A642UQP2</accession>
<feature type="domain" description="PXA" evidence="3">
    <location>
        <begin position="54"/>
        <end position="228"/>
    </location>
</feature>
<dbReference type="PANTHER" id="PTHR22775:SF3">
    <property type="entry name" value="SORTING NEXIN-13"/>
    <property type="match status" value="1"/>
</dbReference>
<comment type="similarity">
    <text evidence="1">Belongs to the sorting nexin family.</text>
</comment>
<protein>
    <recommendedName>
        <fullName evidence="3">PXA domain-containing protein</fullName>
    </recommendedName>
</protein>
<dbReference type="InterPro" id="IPR013937">
    <property type="entry name" value="Sorting_nexin_C"/>
</dbReference>
<evidence type="ECO:0000256" key="1">
    <source>
        <dbReference type="ARBA" id="ARBA00010883"/>
    </source>
</evidence>
<proteinExistence type="inferred from homology"/>
<evidence type="ECO:0000259" key="3">
    <source>
        <dbReference type="PROSITE" id="PS51207"/>
    </source>
</evidence>
<keyword evidence="5" id="KW-1185">Reference proteome</keyword>
<evidence type="ECO:0000313" key="5">
    <source>
        <dbReference type="Proteomes" id="UP000761534"/>
    </source>
</evidence>
<name>A0A642UQP2_9ASCO</name>
<dbReference type="AlphaFoldDB" id="A0A642UQP2"/>
<dbReference type="PROSITE" id="PS51207">
    <property type="entry name" value="PXA"/>
    <property type="match status" value="1"/>
</dbReference>
<dbReference type="SMART" id="SM00313">
    <property type="entry name" value="PXA"/>
    <property type="match status" value="1"/>
</dbReference>
<evidence type="ECO:0000313" key="4">
    <source>
        <dbReference type="EMBL" id="KAA8899916.1"/>
    </source>
</evidence>
<dbReference type="Pfam" id="PF02194">
    <property type="entry name" value="PXA"/>
    <property type="match status" value="1"/>
</dbReference>
<sequence>MKKGTRVGGSSKEHKRGIEKENGDIAEQVIQRTLFPRDGGNADWRIKLPRPTESDRVNKEFYALLGLILRQFVSSWYSKITEDGKFVYEIVKTVSGVVGRLEDRALSLDLDTIILDDLPYMLDAHIQDFRFAKRRHAGGLGLETLEATFKNMRPHIATQNAENEQLFLKVLAKGLTLSLLNDVEVNSACSKTLVSTIISDIALKNAVERLSEPWMIHEIIIKIIDQLTNKKKEELRDEFTEDVKLSMTQQIGLLYSQTISKIAQLVAYGGKSFAYVVSSSSSRNEREGESIPLITRSIFPLIDHILQFSERKPLLTSLISIFAQILKTDKLASTSSQVAQAAINRHVRSDELVCTILRAARETMFPNNGNMGPPRIIPNEDEQRELYEKTRSKLNALFPERMKTHVYSNDTDSVVIDLLDVFSNKQINKSLVYNVLDYAILSLVPELAE</sequence>
<dbReference type="Proteomes" id="UP000761534">
    <property type="component" value="Unassembled WGS sequence"/>
</dbReference>